<comment type="caution">
    <text evidence="2">The sequence shown here is derived from an EMBL/GenBank/DDBJ whole genome shotgun (WGS) entry which is preliminary data.</text>
</comment>
<sequence>MPRKHKMRTALDPSWILPSDENENSKKTTSLAPTLDDSLTQGMSTHDSSSRALSVASEHDSDNHSLDKSLPISEARPRSHSPNPDGPDDPTLHDHTEIPNYSSGGLESNPPVQPIESVVKRKKRYARQHSVGWVFGQDSSQLSENSSSQGDGLGTLSPTTQPEQPPLSTVVAAPPPPPKSRMYPPNSSFTAGLAAARPSNGGSY</sequence>
<gene>
    <name evidence="2" type="ORF">B0H67DRAFT_340872</name>
</gene>
<accession>A0AA40DPJ2</accession>
<feature type="compositionally biased region" description="Basic and acidic residues" evidence="1">
    <location>
        <begin position="57"/>
        <end position="67"/>
    </location>
</feature>
<evidence type="ECO:0000313" key="2">
    <source>
        <dbReference type="EMBL" id="KAK0708472.1"/>
    </source>
</evidence>
<reference evidence="2" key="1">
    <citation type="submission" date="2023-06" db="EMBL/GenBank/DDBJ databases">
        <title>Genome-scale phylogeny and comparative genomics of the fungal order Sordariales.</title>
        <authorList>
            <consortium name="Lawrence Berkeley National Laboratory"/>
            <person name="Hensen N."/>
            <person name="Bonometti L."/>
            <person name="Westerberg I."/>
            <person name="Brannstrom I.O."/>
            <person name="Guillou S."/>
            <person name="Cros-Aarteil S."/>
            <person name="Calhoun S."/>
            <person name="Haridas S."/>
            <person name="Kuo A."/>
            <person name="Mondo S."/>
            <person name="Pangilinan J."/>
            <person name="Riley R."/>
            <person name="Labutti K."/>
            <person name="Andreopoulos B."/>
            <person name="Lipzen A."/>
            <person name="Chen C."/>
            <person name="Yanf M."/>
            <person name="Daum C."/>
            <person name="Ng V."/>
            <person name="Clum A."/>
            <person name="Steindorff A."/>
            <person name="Ohm R."/>
            <person name="Martin F."/>
            <person name="Silar P."/>
            <person name="Natvig D."/>
            <person name="Lalanne C."/>
            <person name="Gautier V."/>
            <person name="Ament-Velasquez S.L."/>
            <person name="Kruys A."/>
            <person name="Hutchinson M.I."/>
            <person name="Powell A.J."/>
            <person name="Barry K."/>
            <person name="Miller A.N."/>
            <person name="Grigoriev I.V."/>
            <person name="Debuchy R."/>
            <person name="Gladieux P."/>
            <person name="Thoren M.H."/>
            <person name="Johannesson H."/>
        </authorList>
    </citation>
    <scope>NUCLEOTIDE SEQUENCE</scope>
    <source>
        <strain evidence="2">SMH4607-1</strain>
    </source>
</reference>
<name>A0AA40DPJ2_9PEZI</name>
<proteinExistence type="predicted"/>
<protein>
    <submittedName>
        <fullName evidence="2">Uncharacterized protein</fullName>
    </submittedName>
</protein>
<dbReference type="Proteomes" id="UP001172102">
    <property type="component" value="Unassembled WGS sequence"/>
</dbReference>
<feature type="compositionally biased region" description="Low complexity" evidence="1">
    <location>
        <begin position="137"/>
        <end position="149"/>
    </location>
</feature>
<feature type="compositionally biased region" description="Polar residues" evidence="1">
    <location>
        <begin position="27"/>
        <end position="52"/>
    </location>
</feature>
<feature type="region of interest" description="Disordered" evidence="1">
    <location>
        <begin position="1"/>
        <end position="204"/>
    </location>
</feature>
<dbReference type="AlphaFoldDB" id="A0AA40DPJ2"/>
<evidence type="ECO:0000313" key="3">
    <source>
        <dbReference type="Proteomes" id="UP001172102"/>
    </source>
</evidence>
<evidence type="ECO:0000256" key="1">
    <source>
        <dbReference type="SAM" id="MobiDB-lite"/>
    </source>
</evidence>
<keyword evidence="3" id="KW-1185">Reference proteome</keyword>
<dbReference type="EMBL" id="JAUKUA010000006">
    <property type="protein sequence ID" value="KAK0708472.1"/>
    <property type="molecule type" value="Genomic_DNA"/>
</dbReference>
<organism evidence="2 3">
    <name type="scientific">Lasiosphaeris hirsuta</name>
    <dbReference type="NCBI Taxonomy" id="260670"/>
    <lineage>
        <taxon>Eukaryota</taxon>
        <taxon>Fungi</taxon>
        <taxon>Dikarya</taxon>
        <taxon>Ascomycota</taxon>
        <taxon>Pezizomycotina</taxon>
        <taxon>Sordariomycetes</taxon>
        <taxon>Sordariomycetidae</taxon>
        <taxon>Sordariales</taxon>
        <taxon>Lasiosphaeriaceae</taxon>
        <taxon>Lasiosphaeris</taxon>
    </lineage>
</organism>